<evidence type="ECO:0000313" key="15">
    <source>
        <dbReference type="EMBL" id="KAK9839274.1"/>
    </source>
</evidence>
<keyword evidence="6 13" id="KW-0436">Ligase</keyword>
<gene>
    <name evidence="15" type="ORF">WJX81_005258</name>
</gene>
<evidence type="ECO:0000256" key="10">
    <source>
        <dbReference type="ARBA" id="ARBA00022840"/>
    </source>
</evidence>
<comment type="subunit">
    <text evidence="4">Homodimer or monomer when oxidized or reduced, respectively.</text>
</comment>
<dbReference type="EC" id="6.3.2.2" evidence="13"/>
<evidence type="ECO:0000256" key="14">
    <source>
        <dbReference type="PIRSR" id="PIRSR017901-50"/>
    </source>
</evidence>
<evidence type="ECO:0000256" key="5">
    <source>
        <dbReference type="ARBA" id="ARBA00022528"/>
    </source>
</evidence>
<evidence type="ECO:0000256" key="4">
    <source>
        <dbReference type="ARBA" id="ARBA00011153"/>
    </source>
</evidence>
<protein>
    <recommendedName>
        <fullName evidence="13">Glutamate--cysteine ligase</fullName>
        <ecNumber evidence="13">6.3.2.2</ecNumber>
    </recommendedName>
</protein>
<evidence type="ECO:0000313" key="16">
    <source>
        <dbReference type="Proteomes" id="UP001445335"/>
    </source>
</evidence>
<keyword evidence="7" id="KW-0934">Plastid</keyword>
<evidence type="ECO:0000256" key="8">
    <source>
        <dbReference type="ARBA" id="ARBA00022684"/>
    </source>
</evidence>
<reference evidence="15 16" key="1">
    <citation type="journal article" date="2024" name="Nat. Commun.">
        <title>Phylogenomics reveals the evolutionary origins of lichenization in chlorophyte algae.</title>
        <authorList>
            <person name="Puginier C."/>
            <person name="Libourel C."/>
            <person name="Otte J."/>
            <person name="Skaloud P."/>
            <person name="Haon M."/>
            <person name="Grisel S."/>
            <person name="Petersen M."/>
            <person name="Berrin J.G."/>
            <person name="Delaux P.M."/>
            <person name="Dal Grande F."/>
            <person name="Keller J."/>
        </authorList>
    </citation>
    <scope>NUCLEOTIDE SEQUENCE [LARGE SCALE GENOMIC DNA]</scope>
    <source>
        <strain evidence="15 16">SAG 245.80</strain>
    </source>
</reference>
<dbReference type="Proteomes" id="UP001445335">
    <property type="component" value="Unassembled WGS sequence"/>
</dbReference>
<comment type="catalytic activity">
    <reaction evidence="13">
        <text>L-cysteine + L-glutamate + ATP = gamma-L-glutamyl-L-cysteine + ADP + phosphate + H(+)</text>
        <dbReference type="Rhea" id="RHEA:13285"/>
        <dbReference type="ChEBI" id="CHEBI:15378"/>
        <dbReference type="ChEBI" id="CHEBI:29985"/>
        <dbReference type="ChEBI" id="CHEBI:30616"/>
        <dbReference type="ChEBI" id="CHEBI:35235"/>
        <dbReference type="ChEBI" id="CHEBI:43474"/>
        <dbReference type="ChEBI" id="CHEBI:58173"/>
        <dbReference type="ChEBI" id="CHEBI:456216"/>
        <dbReference type="EC" id="6.3.2.2"/>
    </reaction>
</comment>
<dbReference type="EMBL" id="JALJOU010000017">
    <property type="protein sequence ID" value="KAK9839274.1"/>
    <property type="molecule type" value="Genomic_DNA"/>
</dbReference>
<dbReference type="InterPro" id="IPR014746">
    <property type="entry name" value="Gln_synth/guanido_kin_cat_dom"/>
</dbReference>
<dbReference type="Pfam" id="PF04107">
    <property type="entry name" value="GCS2"/>
    <property type="match status" value="1"/>
</dbReference>
<dbReference type="PIRSF" id="PIRSF017901">
    <property type="entry name" value="GCL"/>
    <property type="match status" value="1"/>
</dbReference>
<evidence type="ECO:0000256" key="2">
    <source>
        <dbReference type="ARBA" id="ARBA00005006"/>
    </source>
</evidence>
<keyword evidence="12 14" id="KW-1015">Disulfide bond</keyword>
<evidence type="ECO:0000256" key="7">
    <source>
        <dbReference type="ARBA" id="ARBA00022640"/>
    </source>
</evidence>
<dbReference type="InterPro" id="IPR011556">
    <property type="entry name" value="Glut_cys_lig_pln_type"/>
</dbReference>
<keyword evidence="10 13" id="KW-0067">ATP-binding</keyword>
<keyword evidence="8" id="KW-0317">Glutathione biosynthesis</keyword>
<accession>A0AAW1RZZ4</accession>
<evidence type="ECO:0000256" key="12">
    <source>
        <dbReference type="ARBA" id="ARBA00023157"/>
    </source>
</evidence>
<evidence type="ECO:0000256" key="3">
    <source>
        <dbReference type="ARBA" id="ARBA00010253"/>
    </source>
</evidence>
<comment type="caution">
    <text evidence="15">The sequence shown here is derived from an EMBL/GenBank/DDBJ whole genome shotgun (WGS) entry which is preliminary data.</text>
</comment>
<feature type="disulfide bond" evidence="14">
    <location>
        <begin position="111"/>
        <end position="333"/>
    </location>
</feature>
<comment type="subcellular location">
    <subcellularLocation>
        <location evidence="1 13">Plastid</location>
        <location evidence="1 13">Chloroplast</location>
    </subcellularLocation>
</comment>
<dbReference type="GO" id="GO:0005524">
    <property type="term" value="F:ATP binding"/>
    <property type="evidence" value="ECO:0007669"/>
    <property type="project" value="UniProtKB-UniRule"/>
</dbReference>
<evidence type="ECO:0000256" key="11">
    <source>
        <dbReference type="ARBA" id="ARBA00022946"/>
    </source>
</evidence>
<name>A0AAW1RZZ4_9CHLO</name>
<evidence type="ECO:0000256" key="9">
    <source>
        <dbReference type="ARBA" id="ARBA00022741"/>
    </source>
</evidence>
<dbReference type="PANTHER" id="PTHR34378:SF1">
    <property type="entry name" value="GLUTAMATE--CYSTEINE LIGASE, CHLOROPLASTIC"/>
    <property type="match status" value="1"/>
</dbReference>
<dbReference type="NCBIfam" id="TIGR01436">
    <property type="entry name" value="glu_cys_lig_pln"/>
    <property type="match status" value="1"/>
</dbReference>
<comment type="similarity">
    <text evidence="3 13">Belongs to the carboxylate-amine ligase family. Glutamate--cysteine ligase type 2 subfamily.</text>
</comment>
<dbReference type="SUPFAM" id="SSF55931">
    <property type="entry name" value="Glutamine synthetase/guanido kinase"/>
    <property type="match status" value="1"/>
</dbReference>
<evidence type="ECO:0000256" key="1">
    <source>
        <dbReference type="ARBA" id="ARBA00004229"/>
    </source>
</evidence>
<keyword evidence="16" id="KW-1185">Reference proteome</keyword>
<dbReference type="InterPro" id="IPR006336">
    <property type="entry name" value="GCS2"/>
</dbReference>
<proteinExistence type="inferred from homology"/>
<comment type="pathway">
    <text evidence="2">Sulfur metabolism; glutathione biosynthesis; glutathione from L-cysteine and L-glutamate: step 1/2.</text>
</comment>
<dbReference type="AlphaFoldDB" id="A0AAW1RZZ4"/>
<dbReference type="InterPro" id="IPR035434">
    <property type="entry name" value="GCL_bact_plant"/>
</dbReference>
<sequence length="450" mass="50522">MGTAGAVAEATKPLTKADLVAYLASGCKSRDKWRFGTENEKMGYNVATTQRITYEEIRQLLEGLVRRFGWRPMMEGDLIIGAELDGQSVTLEPGGQFELSGAPVDTLHKTCAEVNQHLYQVKTIAQEIGVAFLGIGFDPKWQIADVPIMPKNRYRIMREYMPKRGTLGHDMMFRSCTIQVNLDYESEQDMVEKMRIGLALQPLATALFANSPFRNGQDSGYLSWRSHVWTDVDPDRTGTLPFVWEPGFGFDAYVEYALDVPMYFLYRDGVYQDATQQRGTFRDFLEGRLPLAPGELPSLKDWETHLTTIFPEVRLKRYMEMRGADGGPASVICALPAFWVGLLYDRESQAAAYELISGWTKEDHDYLRAEVPRSALRTPFRGGTLQDLAKQVLALSREGLSKRGFSEEGFLAPLEAIAESGVTGAERLRELFHGEWGGNIDGVYNSGVTY</sequence>
<organism evidence="15 16">
    <name type="scientific">Elliptochloris bilobata</name>
    <dbReference type="NCBI Taxonomy" id="381761"/>
    <lineage>
        <taxon>Eukaryota</taxon>
        <taxon>Viridiplantae</taxon>
        <taxon>Chlorophyta</taxon>
        <taxon>core chlorophytes</taxon>
        <taxon>Trebouxiophyceae</taxon>
        <taxon>Trebouxiophyceae incertae sedis</taxon>
        <taxon>Elliptochloris clade</taxon>
        <taxon>Elliptochloris</taxon>
    </lineage>
</organism>
<evidence type="ECO:0000256" key="6">
    <source>
        <dbReference type="ARBA" id="ARBA00022598"/>
    </source>
</evidence>
<dbReference type="GO" id="GO:0004357">
    <property type="term" value="F:glutamate-cysteine ligase activity"/>
    <property type="evidence" value="ECO:0007669"/>
    <property type="project" value="UniProtKB-UniRule"/>
</dbReference>
<dbReference type="GO" id="GO:0006750">
    <property type="term" value="P:glutathione biosynthetic process"/>
    <property type="evidence" value="ECO:0007669"/>
    <property type="project" value="UniProtKB-UniRule"/>
</dbReference>
<keyword evidence="9 13" id="KW-0547">Nucleotide-binding</keyword>
<dbReference type="Gene3D" id="3.30.590.20">
    <property type="match status" value="1"/>
</dbReference>
<keyword evidence="11" id="KW-0809">Transit peptide</keyword>
<dbReference type="GO" id="GO:0009507">
    <property type="term" value="C:chloroplast"/>
    <property type="evidence" value="ECO:0007669"/>
    <property type="project" value="UniProtKB-SubCell"/>
</dbReference>
<dbReference type="PANTHER" id="PTHR34378">
    <property type="entry name" value="GLUTAMATE--CYSTEINE LIGASE, CHLOROPLASTIC"/>
    <property type="match status" value="1"/>
</dbReference>
<evidence type="ECO:0000256" key="13">
    <source>
        <dbReference type="PIRNR" id="PIRNR017901"/>
    </source>
</evidence>
<keyword evidence="5 13" id="KW-0150">Chloroplast</keyword>